<dbReference type="InterPro" id="IPR033134">
    <property type="entry name" value="Asp/Glu_racemase_AS_2"/>
</dbReference>
<comment type="caution">
    <text evidence="1">The sequence shown here is derived from an EMBL/GenBank/DDBJ whole genome shotgun (WGS) entry which is preliminary data.</text>
</comment>
<dbReference type="Gene3D" id="3.40.50.1860">
    <property type="match status" value="1"/>
</dbReference>
<protein>
    <recommendedName>
        <fullName evidence="2">Aspartate racemase</fullName>
    </recommendedName>
</protein>
<gene>
    <name evidence="1" type="ORF">S12H4_25149</name>
</gene>
<dbReference type="InterPro" id="IPR015942">
    <property type="entry name" value="Asp/Glu/hydantoin_racemase"/>
</dbReference>
<dbReference type="InterPro" id="IPR001920">
    <property type="entry name" value="Asp/Glu_race"/>
</dbReference>
<dbReference type="PROSITE" id="PS00924">
    <property type="entry name" value="ASP_GLU_RACEMASE_2"/>
    <property type="match status" value="1"/>
</dbReference>
<reference evidence="1" key="1">
    <citation type="journal article" date="2014" name="Front. Microbiol.">
        <title>High frequency of phylogenetically diverse reductive dehalogenase-homologous genes in deep subseafloor sedimentary metagenomes.</title>
        <authorList>
            <person name="Kawai M."/>
            <person name="Futagami T."/>
            <person name="Toyoda A."/>
            <person name="Takaki Y."/>
            <person name="Nishi S."/>
            <person name="Hori S."/>
            <person name="Arai W."/>
            <person name="Tsubouchi T."/>
            <person name="Morono Y."/>
            <person name="Uchiyama I."/>
            <person name="Ito T."/>
            <person name="Fujiyama A."/>
            <person name="Inagaki F."/>
            <person name="Takami H."/>
        </authorList>
    </citation>
    <scope>NUCLEOTIDE SEQUENCE</scope>
    <source>
        <strain evidence="1">Expedition CK06-06</strain>
    </source>
</reference>
<evidence type="ECO:0000313" key="1">
    <source>
        <dbReference type="EMBL" id="GAI72918.1"/>
    </source>
</evidence>
<dbReference type="GO" id="GO:0047661">
    <property type="term" value="F:amino-acid racemase activity"/>
    <property type="evidence" value="ECO:0007669"/>
    <property type="project" value="InterPro"/>
</dbReference>
<accession>X1QXA9</accession>
<feature type="non-terminal residue" evidence="1">
    <location>
        <position position="1"/>
    </location>
</feature>
<name>X1QXA9_9ZZZZ</name>
<proteinExistence type="predicted"/>
<sequence>RKGFLDIMDKLVAQGAEGIVLGCTEIPLLIRQEDTEVKVFDTATVHAERALQFAIKG</sequence>
<dbReference type="SUPFAM" id="SSF53681">
    <property type="entry name" value="Aspartate/glutamate racemase"/>
    <property type="match status" value="1"/>
</dbReference>
<organism evidence="1">
    <name type="scientific">marine sediment metagenome</name>
    <dbReference type="NCBI Taxonomy" id="412755"/>
    <lineage>
        <taxon>unclassified sequences</taxon>
        <taxon>metagenomes</taxon>
        <taxon>ecological metagenomes</taxon>
    </lineage>
</organism>
<dbReference type="Pfam" id="PF01177">
    <property type="entry name" value="Asp_Glu_race"/>
    <property type="match status" value="1"/>
</dbReference>
<dbReference type="AlphaFoldDB" id="X1QXA9"/>
<dbReference type="EMBL" id="BARW01013943">
    <property type="protein sequence ID" value="GAI72918.1"/>
    <property type="molecule type" value="Genomic_DNA"/>
</dbReference>
<evidence type="ECO:0008006" key="2">
    <source>
        <dbReference type="Google" id="ProtNLM"/>
    </source>
</evidence>